<protein>
    <submittedName>
        <fullName evidence="1">Uncharacterized protein</fullName>
    </submittedName>
</protein>
<reference evidence="1" key="2">
    <citation type="submission" date="2020-09" db="EMBL/GenBank/DDBJ databases">
        <authorList>
            <person name="Sun Q."/>
            <person name="Zhou Y."/>
        </authorList>
    </citation>
    <scope>NUCLEOTIDE SEQUENCE</scope>
    <source>
        <strain evidence="1">CGMCC 4.7403</strain>
    </source>
</reference>
<dbReference type="AlphaFoldDB" id="A0A918ZS91"/>
<sequence length="434" mass="48433">MIDLPAGVGAPNLPLQADDEPLPLAADMTPATTVCPGQESLFTMRRNWSPVLARLRSRPPGELPLTGTATALVEDFAELRRDQQASGLRKNIRTLTILGYWLGVENAFHERDVHDLAQLDTHLAAKPVCQFLRARGLLVEDPELHRDRNLAWIETALHALPQPVADEIRTWVDVLRGQGPRENEPRSWEGIRRYLTTLQPTLTAWTAASMTTLREVTSDHLHNTLKDLAGTARRQLATALRSLFRALKRKRMIFRDLARHLAVGDLTSIPRPVPSDLLAGLLDHAATPFARLTIALAAVHAVPAADLDLARGTLELHRGLLRHTLYLEELTHRLAADWLAYRHQRWPASVNPHLLVSQKTALDPDHPAVHRVTLGQVVPPNGPTLDRLRQDRILDEATATGDPLKLMRLFGITEQTAMRYVGTAYPERTAKLPR</sequence>
<reference evidence="1" key="1">
    <citation type="journal article" date="2014" name="Int. J. Syst. Evol. Microbiol.">
        <title>Complete genome sequence of Corynebacterium casei LMG S-19264T (=DSM 44701T), isolated from a smear-ripened cheese.</title>
        <authorList>
            <consortium name="US DOE Joint Genome Institute (JGI-PGF)"/>
            <person name="Walter F."/>
            <person name="Albersmeier A."/>
            <person name="Kalinowski J."/>
            <person name="Ruckert C."/>
        </authorList>
    </citation>
    <scope>NUCLEOTIDE SEQUENCE</scope>
    <source>
        <strain evidence="1">CGMCC 4.7403</strain>
    </source>
</reference>
<accession>A0A918ZS91</accession>
<proteinExistence type="predicted"/>
<dbReference type="EMBL" id="BNAT01000060">
    <property type="protein sequence ID" value="GHE64789.1"/>
    <property type="molecule type" value="Genomic_DNA"/>
</dbReference>
<evidence type="ECO:0000313" key="1">
    <source>
        <dbReference type="EMBL" id="GHE64789.1"/>
    </source>
</evidence>
<dbReference type="Proteomes" id="UP000603227">
    <property type="component" value="Unassembled WGS sequence"/>
</dbReference>
<organism evidence="1 2">
    <name type="scientific">Streptomyces capitiformicae</name>
    <dbReference type="NCBI Taxonomy" id="2014920"/>
    <lineage>
        <taxon>Bacteria</taxon>
        <taxon>Bacillati</taxon>
        <taxon>Actinomycetota</taxon>
        <taxon>Actinomycetes</taxon>
        <taxon>Kitasatosporales</taxon>
        <taxon>Streptomycetaceae</taxon>
        <taxon>Streptomyces</taxon>
    </lineage>
</organism>
<keyword evidence="2" id="KW-1185">Reference proteome</keyword>
<gene>
    <name evidence="1" type="ORF">GCM10017771_88420</name>
</gene>
<comment type="caution">
    <text evidence="1">The sequence shown here is derived from an EMBL/GenBank/DDBJ whole genome shotgun (WGS) entry which is preliminary data.</text>
</comment>
<name>A0A918ZS91_9ACTN</name>
<evidence type="ECO:0000313" key="2">
    <source>
        <dbReference type="Proteomes" id="UP000603227"/>
    </source>
</evidence>